<reference evidence="3 4" key="1">
    <citation type="submission" date="2022-03" db="EMBL/GenBank/DDBJ databases">
        <authorList>
            <person name="Nunn A."/>
            <person name="Chopra R."/>
            <person name="Nunn A."/>
            <person name="Contreras Garrido A."/>
        </authorList>
    </citation>
    <scope>NUCLEOTIDE SEQUENCE [LARGE SCALE GENOMIC DNA]</scope>
</reference>
<sequence>MSANSLNIAKSKEEDPSTNQGEPSAISRDVDESKTLVEDSASGEDPSTNKAESSSASSRDGDESKTLVEDSNETEEKEEQETEECGLCKYIKGGECKESFVALEKCVDEGKEESNPAKCKEVRKIFKTCMFDNPVYYEPIIAAEAHVVAKMLRELQAEKEAMLAGEAAAIAKALSKLQTEEQPVLPAEVAAIAKAFQELEEAKKKKKEEENEAKGSRENE</sequence>
<dbReference type="PANTHER" id="PTHR34357">
    <property type="entry name" value="F7A19.14 PROTEIN-RELATED"/>
    <property type="match status" value="1"/>
</dbReference>
<feature type="compositionally biased region" description="Acidic residues" evidence="1">
    <location>
        <begin position="70"/>
        <end position="84"/>
    </location>
</feature>
<feature type="compositionally biased region" description="Basic and acidic residues" evidence="1">
    <location>
        <begin position="28"/>
        <end position="37"/>
    </location>
</feature>
<dbReference type="Gene3D" id="1.10.287.2900">
    <property type="match status" value="1"/>
</dbReference>
<keyword evidence="4" id="KW-1185">Reference proteome</keyword>
<name>A0AAU9SP95_THLAR</name>
<feature type="region of interest" description="Disordered" evidence="1">
    <location>
        <begin position="201"/>
        <end position="220"/>
    </location>
</feature>
<dbReference type="AlphaFoldDB" id="A0AAU9SP95"/>
<evidence type="ECO:0000259" key="2">
    <source>
        <dbReference type="SMART" id="SM01227"/>
    </source>
</evidence>
<proteinExistence type="predicted"/>
<dbReference type="InterPro" id="IPR012891">
    <property type="entry name" value="GCK_dom"/>
</dbReference>
<dbReference type="PROSITE" id="PS51808">
    <property type="entry name" value="CHCH"/>
    <property type="match status" value="1"/>
</dbReference>
<gene>
    <name evidence="3" type="ORF">TAV2_LOCUS20957</name>
</gene>
<dbReference type="SMART" id="SM01227">
    <property type="entry name" value="GCK"/>
    <property type="match status" value="1"/>
</dbReference>
<dbReference type="Pfam" id="PF07802">
    <property type="entry name" value="GCK"/>
    <property type="match status" value="1"/>
</dbReference>
<dbReference type="PANTHER" id="PTHR34357:SF4">
    <property type="entry name" value="GCK DOMAIN-CONTAINING PROTEIN"/>
    <property type="match status" value="1"/>
</dbReference>
<evidence type="ECO:0000256" key="1">
    <source>
        <dbReference type="SAM" id="MobiDB-lite"/>
    </source>
</evidence>
<organism evidence="3 4">
    <name type="scientific">Thlaspi arvense</name>
    <name type="common">Field penny-cress</name>
    <dbReference type="NCBI Taxonomy" id="13288"/>
    <lineage>
        <taxon>Eukaryota</taxon>
        <taxon>Viridiplantae</taxon>
        <taxon>Streptophyta</taxon>
        <taxon>Embryophyta</taxon>
        <taxon>Tracheophyta</taxon>
        <taxon>Spermatophyta</taxon>
        <taxon>Magnoliopsida</taxon>
        <taxon>eudicotyledons</taxon>
        <taxon>Gunneridae</taxon>
        <taxon>Pentapetalae</taxon>
        <taxon>rosids</taxon>
        <taxon>malvids</taxon>
        <taxon>Brassicales</taxon>
        <taxon>Brassicaceae</taxon>
        <taxon>Thlaspideae</taxon>
        <taxon>Thlaspi</taxon>
    </lineage>
</organism>
<feature type="domain" description="GCK" evidence="2">
    <location>
        <begin position="83"/>
        <end position="155"/>
    </location>
</feature>
<dbReference type="EMBL" id="OU466862">
    <property type="protein sequence ID" value="CAH2069612.1"/>
    <property type="molecule type" value="Genomic_DNA"/>
</dbReference>
<feature type="region of interest" description="Disordered" evidence="1">
    <location>
        <begin position="1"/>
        <end position="84"/>
    </location>
</feature>
<feature type="compositionally biased region" description="Basic and acidic residues" evidence="1">
    <location>
        <begin position="59"/>
        <end position="68"/>
    </location>
</feature>
<dbReference type="Proteomes" id="UP000836841">
    <property type="component" value="Chromosome 6"/>
</dbReference>
<evidence type="ECO:0000313" key="3">
    <source>
        <dbReference type="EMBL" id="CAH2069612.1"/>
    </source>
</evidence>
<evidence type="ECO:0000313" key="4">
    <source>
        <dbReference type="Proteomes" id="UP000836841"/>
    </source>
</evidence>
<accession>A0AAU9SP95</accession>
<protein>
    <recommendedName>
        <fullName evidence="2">GCK domain-containing protein</fullName>
    </recommendedName>
</protein>